<feature type="transmembrane region" description="Helical" evidence="1">
    <location>
        <begin position="13"/>
        <end position="33"/>
    </location>
</feature>
<evidence type="ECO:0000313" key="2">
    <source>
        <dbReference type="EMBL" id="VAX00862.1"/>
    </source>
</evidence>
<protein>
    <submittedName>
        <fullName evidence="2">Uncharacterized protein</fullName>
    </submittedName>
</protein>
<accession>A0A3B1AA05</accession>
<keyword evidence="1" id="KW-1133">Transmembrane helix</keyword>
<reference evidence="2" key="1">
    <citation type="submission" date="2018-06" db="EMBL/GenBank/DDBJ databases">
        <authorList>
            <person name="Zhirakovskaya E."/>
        </authorList>
    </citation>
    <scope>NUCLEOTIDE SEQUENCE</scope>
</reference>
<proteinExistence type="predicted"/>
<sequence>MLDSVKLISMNEWIQFATLVFAVLAFFISILAFRRAAKFNSVGSLPPAKRNQELNITKPILERYKSIDVSLMLTAKRNAQNQLRLILKNTGIVTARDIDLVIGSPIRIIGVEELERGVHDTIEIQDSALKPRLTIIDARSVFPITEVLPGVVMDILAVTTMGFGKICDFPISLSWVDDRGTRHFQDEVVTI</sequence>
<name>A0A3B1AA05_9ZZZZ</name>
<evidence type="ECO:0000256" key="1">
    <source>
        <dbReference type="SAM" id="Phobius"/>
    </source>
</evidence>
<organism evidence="2">
    <name type="scientific">hydrothermal vent metagenome</name>
    <dbReference type="NCBI Taxonomy" id="652676"/>
    <lineage>
        <taxon>unclassified sequences</taxon>
        <taxon>metagenomes</taxon>
        <taxon>ecological metagenomes</taxon>
    </lineage>
</organism>
<gene>
    <name evidence="2" type="ORF">MNBD_GAMMA22-935</name>
</gene>
<dbReference type="EMBL" id="UOFS01000046">
    <property type="protein sequence ID" value="VAX00862.1"/>
    <property type="molecule type" value="Genomic_DNA"/>
</dbReference>
<keyword evidence="1" id="KW-0472">Membrane</keyword>
<keyword evidence="1" id="KW-0812">Transmembrane</keyword>
<dbReference type="AlphaFoldDB" id="A0A3B1AA05"/>